<gene>
    <name evidence="1" type="ORF">BDM02DRAFT_3261935</name>
</gene>
<accession>A0ACB6ZBX0</accession>
<sequence>MTTERALKGAGNDGKLRFLGVVAREMGCSEEKRDNRGKYEATRSRNDGFGSGARNAMEKSVEVRGELGVTMIAGSGDFSSTKGKRPKHTGSIPSNAYVLSIAALPDCYAVAASSPADTIHLYAKADLRLLTTLRGHPGGTTSIRAVNLHATSTTSGPTLTSCGKDGYVRIWDLRSKSPSIEMRSPNGVGLLSFDVSLDGHTIATGSVLKGVDASIDFWDARKPTIPIFSHTSTHSDDVTSLHFHPTIPDRLLSASSDGLLSITNTAEQDEDEAVEHVGNWGCSVAQAGWYHDGVWAASDMDTFSLWTPELDKVMEPNFKKVSPCAQYSWEPDYLIGCYRSQDQLIPIVGSNSTYPSHHNGIVRSLLVDDVLGCLVTGGEDGTLNLWELTPSNTPSSPSKSRRKRKLDREREADEVDVDRVRAFVQEIETEVTLATFRPEGFTSALMSIGHDYSEDSI</sequence>
<name>A0ACB6ZBX0_THEGA</name>
<dbReference type="EMBL" id="MU118042">
    <property type="protein sequence ID" value="KAF9647059.1"/>
    <property type="molecule type" value="Genomic_DNA"/>
</dbReference>
<proteinExistence type="predicted"/>
<evidence type="ECO:0000313" key="1">
    <source>
        <dbReference type="EMBL" id="KAF9647059.1"/>
    </source>
</evidence>
<dbReference type="Proteomes" id="UP000886501">
    <property type="component" value="Unassembled WGS sequence"/>
</dbReference>
<protein>
    <submittedName>
        <fullName evidence="1">WD40 repeat-like protein</fullName>
    </submittedName>
</protein>
<evidence type="ECO:0000313" key="2">
    <source>
        <dbReference type="Proteomes" id="UP000886501"/>
    </source>
</evidence>
<comment type="caution">
    <text evidence="1">The sequence shown here is derived from an EMBL/GenBank/DDBJ whole genome shotgun (WGS) entry which is preliminary data.</text>
</comment>
<reference evidence="1" key="2">
    <citation type="journal article" date="2020" name="Nat. Commun.">
        <title>Large-scale genome sequencing of mycorrhizal fungi provides insights into the early evolution of symbiotic traits.</title>
        <authorList>
            <person name="Miyauchi S."/>
            <person name="Kiss E."/>
            <person name="Kuo A."/>
            <person name="Drula E."/>
            <person name="Kohler A."/>
            <person name="Sanchez-Garcia M."/>
            <person name="Morin E."/>
            <person name="Andreopoulos B."/>
            <person name="Barry K.W."/>
            <person name="Bonito G."/>
            <person name="Buee M."/>
            <person name="Carver A."/>
            <person name="Chen C."/>
            <person name="Cichocki N."/>
            <person name="Clum A."/>
            <person name="Culley D."/>
            <person name="Crous P.W."/>
            <person name="Fauchery L."/>
            <person name="Girlanda M."/>
            <person name="Hayes R.D."/>
            <person name="Keri Z."/>
            <person name="LaButti K."/>
            <person name="Lipzen A."/>
            <person name="Lombard V."/>
            <person name="Magnuson J."/>
            <person name="Maillard F."/>
            <person name="Murat C."/>
            <person name="Nolan M."/>
            <person name="Ohm R.A."/>
            <person name="Pangilinan J."/>
            <person name="Pereira M.F."/>
            <person name="Perotto S."/>
            <person name="Peter M."/>
            <person name="Pfister S."/>
            <person name="Riley R."/>
            <person name="Sitrit Y."/>
            <person name="Stielow J.B."/>
            <person name="Szollosi G."/>
            <person name="Zifcakova L."/>
            <person name="Stursova M."/>
            <person name="Spatafora J.W."/>
            <person name="Tedersoo L."/>
            <person name="Vaario L.M."/>
            <person name="Yamada A."/>
            <person name="Yan M."/>
            <person name="Wang P."/>
            <person name="Xu J."/>
            <person name="Bruns T."/>
            <person name="Baldrian P."/>
            <person name="Vilgalys R."/>
            <person name="Dunand C."/>
            <person name="Henrissat B."/>
            <person name="Grigoriev I.V."/>
            <person name="Hibbett D."/>
            <person name="Nagy L.G."/>
            <person name="Martin F.M."/>
        </authorList>
    </citation>
    <scope>NUCLEOTIDE SEQUENCE</scope>
    <source>
        <strain evidence="1">P2</strain>
    </source>
</reference>
<organism evidence="1 2">
    <name type="scientific">Thelephora ganbajun</name>
    <name type="common">Ganba fungus</name>
    <dbReference type="NCBI Taxonomy" id="370292"/>
    <lineage>
        <taxon>Eukaryota</taxon>
        <taxon>Fungi</taxon>
        <taxon>Dikarya</taxon>
        <taxon>Basidiomycota</taxon>
        <taxon>Agaricomycotina</taxon>
        <taxon>Agaricomycetes</taxon>
        <taxon>Thelephorales</taxon>
        <taxon>Thelephoraceae</taxon>
        <taxon>Thelephora</taxon>
    </lineage>
</organism>
<keyword evidence="2" id="KW-1185">Reference proteome</keyword>
<reference evidence="1" key="1">
    <citation type="submission" date="2019-10" db="EMBL/GenBank/DDBJ databases">
        <authorList>
            <consortium name="DOE Joint Genome Institute"/>
            <person name="Kuo A."/>
            <person name="Miyauchi S."/>
            <person name="Kiss E."/>
            <person name="Drula E."/>
            <person name="Kohler A."/>
            <person name="Sanchez-Garcia M."/>
            <person name="Andreopoulos B."/>
            <person name="Barry K.W."/>
            <person name="Bonito G."/>
            <person name="Buee M."/>
            <person name="Carver A."/>
            <person name="Chen C."/>
            <person name="Cichocki N."/>
            <person name="Clum A."/>
            <person name="Culley D."/>
            <person name="Crous P.W."/>
            <person name="Fauchery L."/>
            <person name="Girlanda M."/>
            <person name="Hayes R."/>
            <person name="Keri Z."/>
            <person name="Labutti K."/>
            <person name="Lipzen A."/>
            <person name="Lombard V."/>
            <person name="Magnuson J."/>
            <person name="Maillard F."/>
            <person name="Morin E."/>
            <person name="Murat C."/>
            <person name="Nolan M."/>
            <person name="Ohm R."/>
            <person name="Pangilinan J."/>
            <person name="Pereira M."/>
            <person name="Perotto S."/>
            <person name="Peter M."/>
            <person name="Riley R."/>
            <person name="Sitrit Y."/>
            <person name="Stielow B."/>
            <person name="Szollosi G."/>
            <person name="Zifcakova L."/>
            <person name="Stursova M."/>
            <person name="Spatafora J.W."/>
            <person name="Tedersoo L."/>
            <person name="Vaario L.-M."/>
            <person name="Yamada A."/>
            <person name="Yan M."/>
            <person name="Wang P."/>
            <person name="Xu J."/>
            <person name="Bruns T."/>
            <person name="Baldrian P."/>
            <person name="Vilgalys R."/>
            <person name="Henrissat B."/>
            <person name="Grigoriev I.V."/>
            <person name="Hibbett D."/>
            <person name="Nagy L.G."/>
            <person name="Martin F.M."/>
        </authorList>
    </citation>
    <scope>NUCLEOTIDE SEQUENCE</scope>
    <source>
        <strain evidence="1">P2</strain>
    </source>
</reference>